<organism evidence="6 7">
    <name type="scientific">Undibacterium cyanobacteriorum</name>
    <dbReference type="NCBI Taxonomy" id="3073561"/>
    <lineage>
        <taxon>Bacteria</taxon>
        <taxon>Pseudomonadati</taxon>
        <taxon>Pseudomonadota</taxon>
        <taxon>Betaproteobacteria</taxon>
        <taxon>Burkholderiales</taxon>
        <taxon>Oxalobacteraceae</taxon>
        <taxon>Undibacterium</taxon>
    </lineage>
</organism>
<dbReference type="Gene3D" id="1.10.10.10">
    <property type="entry name" value="Winged helix-like DNA-binding domain superfamily/Winged helix DNA-binding domain"/>
    <property type="match status" value="1"/>
</dbReference>
<evidence type="ECO:0000256" key="2">
    <source>
        <dbReference type="ARBA" id="ARBA00023015"/>
    </source>
</evidence>
<keyword evidence="7" id="KW-1185">Reference proteome</keyword>
<protein>
    <submittedName>
        <fullName evidence="6">LysR family transcriptional regulator</fullName>
    </submittedName>
</protein>
<dbReference type="Pfam" id="PF03466">
    <property type="entry name" value="LysR_substrate"/>
    <property type="match status" value="1"/>
</dbReference>
<name>A0ABY9RJR3_9BURK</name>
<dbReference type="InterPro" id="IPR036388">
    <property type="entry name" value="WH-like_DNA-bd_sf"/>
</dbReference>
<dbReference type="InterPro" id="IPR000847">
    <property type="entry name" value="LysR_HTH_N"/>
</dbReference>
<keyword evidence="2" id="KW-0805">Transcription regulation</keyword>
<feature type="domain" description="HTH lysR-type" evidence="5">
    <location>
        <begin position="3"/>
        <end position="60"/>
    </location>
</feature>
<accession>A0ABY9RJR3</accession>
<evidence type="ECO:0000313" key="6">
    <source>
        <dbReference type="EMBL" id="WMW80904.1"/>
    </source>
</evidence>
<dbReference type="PANTHER" id="PTHR30537">
    <property type="entry name" value="HTH-TYPE TRANSCRIPTIONAL REGULATOR"/>
    <property type="match status" value="1"/>
</dbReference>
<evidence type="ECO:0000256" key="4">
    <source>
        <dbReference type="ARBA" id="ARBA00023163"/>
    </source>
</evidence>
<dbReference type="SUPFAM" id="SSF53850">
    <property type="entry name" value="Periplasmic binding protein-like II"/>
    <property type="match status" value="1"/>
</dbReference>
<gene>
    <name evidence="6" type="ORF">RF679_01155</name>
</gene>
<dbReference type="Proteomes" id="UP001181355">
    <property type="component" value="Chromosome"/>
</dbReference>
<dbReference type="InterPro" id="IPR005119">
    <property type="entry name" value="LysR_subst-bd"/>
</dbReference>
<evidence type="ECO:0000259" key="5">
    <source>
        <dbReference type="PROSITE" id="PS50931"/>
    </source>
</evidence>
<keyword evidence="3" id="KW-0238">DNA-binding</keyword>
<dbReference type="PROSITE" id="PS50931">
    <property type="entry name" value="HTH_LYSR"/>
    <property type="match status" value="1"/>
</dbReference>
<evidence type="ECO:0000256" key="1">
    <source>
        <dbReference type="ARBA" id="ARBA00009437"/>
    </source>
</evidence>
<dbReference type="CDD" id="cd08422">
    <property type="entry name" value="PBP2_CrgA_like"/>
    <property type="match status" value="1"/>
</dbReference>
<dbReference type="Gene3D" id="3.40.190.290">
    <property type="match status" value="1"/>
</dbReference>
<dbReference type="PANTHER" id="PTHR30537:SF5">
    <property type="entry name" value="HTH-TYPE TRANSCRIPTIONAL ACTIVATOR TTDR-RELATED"/>
    <property type="match status" value="1"/>
</dbReference>
<dbReference type="RefSeq" id="WP_309482395.1">
    <property type="nucleotide sequence ID" value="NZ_CP133720.1"/>
</dbReference>
<proteinExistence type="inferred from homology"/>
<keyword evidence="4" id="KW-0804">Transcription</keyword>
<dbReference type="SUPFAM" id="SSF46785">
    <property type="entry name" value="Winged helix' DNA-binding domain"/>
    <property type="match status" value="1"/>
</dbReference>
<dbReference type="EMBL" id="CP133720">
    <property type="protein sequence ID" value="WMW80904.1"/>
    <property type="molecule type" value="Genomic_DNA"/>
</dbReference>
<dbReference type="InterPro" id="IPR058163">
    <property type="entry name" value="LysR-type_TF_proteobact-type"/>
</dbReference>
<comment type="similarity">
    <text evidence="1">Belongs to the LysR transcriptional regulatory family.</text>
</comment>
<sequence>MIDELRALAIFVKVVECASFRAAALALRLSPSVVSHHVASLERRLGSALLYRSTRRLSLTDEGAKLFVAAQEMMAAAERGLDIIAGKSAEPSGRFKMTVPAFFSRSPLMNRIADFARSYPKIHLDIGFSDSSEDLVREGIDLAIRVGDLKDSGLKSKRLYDMPRKLVAAPSLVARYKKPRTPDDLIPWEWIGLKMRNDSKTFVHKKGSTASINILPRLVVDSVDAASQLAIAGAGLATPPTFLVEAAIAEGILVELIPSYQVPSLPVFALWPANPGKAHLTERFIHFHQGLSK</sequence>
<evidence type="ECO:0000256" key="3">
    <source>
        <dbReference type="ARBA" id="ARBA00023125"/>
    </source>
</evidence>
<dbReference type="InterPro" id="IPR036390">
    <property type="entry name" value="WH_DNA-bd_sf"/>
</dbReference>
<reference evidence="6" key="1">
    <citation type="submission" date="2023-09" db="EMBL/GenBank/DDBJ databases">
        <title>Undibacterium sp. 20NA77.5 isolated from freshwater.</title>
        <authorList>
            <person name="Le V."/>
            <person name="Ko S.-R."/>
            <person name="Ahn C.-Y."/>
            <person name="Oh H.-M."/>
        </authorList>
    </citation>
    <scope>NUCLEOTIDE SEQUENCE</scope>
    <source>
        <strain evidence="6">20NA77.5</strain>
    </source>
</reference>
<evidence type="ECO:0000313" key="7">
    <source>
        <dbReference type="Proteomes" id="UP001181355"/>
    </source>
</evidence>
<dbReference type="Pfam" id="PF00126">
    <property type="entry name" value="HTH_1"/>
    <property type="match status" value="1"/>
</dbReference>